<feature type="region of interest" description="Alpha C-terminal domain (alpha-CTD)" evidence="11">
    <location>
        <begin position="260"/>
        <end position="325"/>
    </location>
</feature>
<dbReference type="Proteomes" id="UP000178684">
    <property type="component" value="Unassembled WGS sequence"/>
</dbReference>
<protein>
    <recommendedName>
        <fullName evidence="3 11">DNA-directed RNA polymerase subunit alpha</fullName>
        <shortName evidence="11">RNAP subunit alpha</shortName>
        <ecNumber evidence="2 11">2.7.7.6</ecNumber>
    </recommendedName>
    <alternativeName>
        <fullName evidence="9 11">RNA polymerase subunit alpha</fullName>
    </alternativeName>
    <alternativeName>
        <fullName evidence="8 11">Transcriptase subunit alpha</fullName>
    </alternativeName>
</protein>
<dbReference type="Pfam" id="PF01000">
    <property type="entry name" value="RNA_pol_A_bac"/>
    <property type="match status" value="1"/>
</dbReference>
<dbReference type="SUPFAM" id="SSF55257">
    <property type="entry name" value="RBP11-like subunits of RNA polymerase"/>
    <property type="match status" value="1"/>
</dbReference>
<dbReference type="EMBL" id="MFIE01000018">
    <property type="protein sequence ID" value="OGF82508.1"/>
    <property type="molecule type" value="Genomic_DNA"/>
</dbReference>
<comment type="similarity">
    <text evidence="1 11">Belongs to the RNA polymerase alpha chain family.</text>
</comment>
<dbReference type="NCBIfam" id="NF003519">
    <property type="entry name" value="PRK05182.2-5"/>
    <property type="match status" value="1"/>
</dbReference>
<accession>A0A1F5X3P1</accession>
<dbReference type="HAMAP" id="MF_00059">
    <property type="entry name" value="RNApol_bact_RpoA"/>
    <property type="match status" value="1"/>
</dbReference>
<dbReference type="SMART" id="SM00662">
    <property type="entry name" value="RPOLD"/>
    <property type="match status" value="1"/>
</dbReference>
<dbReference type="Gene3D" id="2.170.120.12">
    <property type="entry name" value="DNA-directed RNA polymerase, insert domain"/>
    <property type="match status" value="1"/>
</dbReference>
<dbReference type="AlphaFoldDB" id="A0A1F5X3P1"/>
<comment type="catalytic activity">
    <reaction evidence="10 11">
        <text>RNA(n) + a ribonucleoside 5'-triphosphate = RNA(n+1) + diphosphate</text>
        <dbReference type="Rhea" id="RHEA:21248"/>
        <dbReference type="Rhea" id="RHEA-COMP:14527"/>
        <dbReference type="Rhea" id="RHEA-COMP:17342"/>
        <dbReference type="ChEBI" id="CHEBI:33019"/>
        <dbReference type="ChEBI" id="CHEBI:61557"/>
        <dbReference type="ChEBI" id="CHEBI:140395"/>
        <dbReference type="EC" id="2.7.7.6"/>
    </reaction>
</comment>
<dbReference type="InterPro" id="IPR011262">
    <property type="entry name" value="DNA-dir_RNA_pol_insert"/>
</dbReference>
<dbReference type="Gene3D" id="3.30.1360.10">
    <property type="entry name" value="RNA polymerase, RBP11-like subunit"/>
    <property type="match status" value="1"/>
</dbReference>
<dbReference type="NCBIfam" id="NF003513">
    <property type="entry name" value="PRK05182.1-2"/>
    <property type="match status" value="1"/>
</dbReference>
<dbReference type="InterPro" id="IPR036603">
    <property type="entry name" value="RBP11-like"/>
</dbReference>
<evidence type="ECO:0000313" key="13">
    <source>
        <dbReference type="EMBL" id="OGF82508.1"/>
    </source>
</evidence>
<dbReference type="GO" id="GO:0005737">
    <property type="term" value="C:cytoplasm"/>
    <property type="evidence" value="ECO:0007669"/>
    <property type="project" value="UniProtKB-ARBA"/>
</dbReference>
<evidence type="ECO:0000256" key="4">
    <source>
        <dbReference type="ARBA" id="ARBA00022478"/>
    </source>
</evidence>
<evidence type="ECO:0000256" key="3">
    <source>
        <dbReference type="ARBA" id="ARBA00015972"/>
    </source>
</evidence>
<dbReference type="InterPro" id="IPR011263">
    <property type="entry name" value="DNA-dir_RNA_pol_RpoA/D/Rpb3"/>
</dbReference>
<dbReference type="CDD" id="cd06928">
    <property type="entry name" value="RNAP_alpha_NTD"/>
    <property type="match status" value="1"/>
</dbReference>
<reference evidence="13 14" key="1">
    <citation type="journal article" date="2016" name="Nat. Commun.">
        <title>Thousands of microbial genomes shed light on interconnected biogeochemical processes in an aquifer system.</title>
        <authorList>
            <person name="Anantharaman K."/>
            <person name="Brown C.T."/>
            <person name="Hug L.A."/>
            <person name="Sharon I."/>
            <person name="Castelle C.J."/>
            <person name="Probst A.J."/>
            <person name="Thomas B.C."/>
            <person name="Singh A."/>
            <person name="Wilkins M.J."/>
            <person name="Karaoz U."/>
            <person name="Brodie E.L."/>
            <person name="Williams K.H."/>
            <person name="Hubbard S.S."/>
            <person name="Banfield J.F."/>
        </authorList>
    </citation>
    <scope>NUCLEOTIDE SEQUENCE [LARGE SCALE GENOMIC DNA]</scope>
</reference>
<dbReference type="NCBIfam" id="TIGR02027">
    <property type="entry name" value="rpoA"/>
    <property type="match status" value="1"/>
</dbReference>
<name>A0A1F5X3P1_9BACT</name>
<evidence type="ECO:0000256" key="6">
    <source>
        <dbReference type="ARBA" id="ARBA00022695"/>
    </source>
</evidence>
<dbReference type="InterPro" id="IPR011773">
    <property type="entry name" value="DNA-dir_RpoA"/>
</dbReference>
<comment type="domain">
    <text evidence="11">The N-terminal domain is essential for RNAP assembly and basal transcription, whereas the C-terminal domain is involved in interaction with transcriptional regulators and with upstream promoter elements.</text>
</comment>
<dbReference type="InterPro" id="IPR036643">
    <property type="entry name" value="RNApol_insert_sf"/>
</dbReference>
<dbReference type="GO" id="GO:0003899">
    <property type="term" value="F:DNA-directed RNA polymerase activity"/>
    <property type="evidence" value="ECO:0007669"/>
    <property type="project" value="UniProtKB-UniRule"/>
</dbReference>
<sequence length="325" mass="35600">MSYTISKPSQIRMVSEEENKGVYEIDALHPGYGHTIGNSLRRVLLSSLPGAALTKVRIHGVSHEFSTIPDIKEDVISILLNLKQVRVLVHSDESQSIKLSASGIKKVTAGDFEVPTQVEIMNKDILIATLTSKDAKLEIEGTVERGLGYVPREVLEREKVEVGTLTLDAIFTPIRKVNYEVENMRVGDRTDYNRLRISIETDGTITPKNALEESVSILIKQLEPLVFTEPKLFSEAPKVIDETTPAQSAENISEEDKSEDPLKIRVEDLGLSARTQNALSTSGIRTVGGLVKKTRDDLLGLAGVGAKAVDEIDESLSKLGLSLKS</sequence>
<feature type="region of interest" description="Alpha N-terminal domain (alpha-NTD)" evidence="11">
    <location>
        <begin position="1"/>
        <end position="242"/>
    </location>
</feature>
<evidence type="ECO:0000256" key="2">
    <source>
        <dbReference type="ARBA" id="ARBA00012418"/>
    </source>
</evidence>
<dbReference type="GO" id="GO:0006351">
    <property type="term" value="P:DNA-templated transcription"/>
    <property type="evidence" value="ECO:0007669"/>
    <property type="project" value="UniProtKB-UniRule"/>
</dbReference>
<dbReference type="GO" id="GO:0003677">
    <property type="term" value="F:DNA binding"/>
    <property type="evidence" value="ECO:0007669"/>
    <property type="project" value="UniProtKB-UniRule"/>
</dbReference>
<evidence type="ECO:0000259" key="12">
    <source>
        <dbReference type="SMART" id="SM00662"/>
    </source>
</evidence>
<gene>
    <name evidence="11" type="primary">rpoA</name>
    <name evidence="13" type="ORF">A3B18_00850</name>
</gene>
<evidence type="ECO:0000256" key="9">
    <source>
        <dbReference type="ARBA" id="ARBA00033070"/>
    </source>
</evidence>
<comment type="subunit">
    <text evidence="11">Homodimer. The RNAP catalytic core consists of 2 alpha, 1 beta, 1 beta' and 1 omega subunit. When a sigma factor is associated with the core the holoenzyme is formed, which can initiate transcription.</text>
</comment>
<dbReference type="SUPFAM" id="SSF47789">
    <property type="entry name" value="C-terminal domain of RNA polymerase alpha subunit"/>
    <property type="match status" value="1"/>
</dbReference>
<dbReference type="Pfam" id="PF01193">
    <property type="entry name" value="RNA_pol_L"/>
    <property type="match status" value="1"/>
</dbReference>
<organism evidence="13 14">
    <name type="scientific">Candidatus Giovannonibacteria bacterium RIFCSPLOWO2_01_FULL_46_13</name>
    <dbReference type="NCBI Taxonomy" id="1798352"/>
    <lineage>
        <taxon>Bacteria</taxon>
        <taxon>Candidatus Giovannoniibacteriota</taxon>
    </lineage>
</organism>
<keyword evidence="5 11" id="KW-0808">Transferase</keyword>
<dbReference type="Gene3D" id="1.10.150.20">
    <property type="entry name" value="5' to 3' exonuclease, C-terminal subdomain"/>
    <property type="match status" value="1"/>
</dbReference>
<keyword evidence="6 11" id="KW-0548">Nucleotidyltransferase</keyword>
<evidence type="ECO:0000256" key="7">
    <source>
        <dbReference type="ARBA" id="ARBA00023163"/>
    </source>
</evidence>
<evidence type="ECO:0000256" key="8">
    <source>
        <dbReference type="ARBA" id="ARBA00032524"/>
    </source>
</evidence>
<proteinExistence type="inferred from homology"/>
<keyword evidence="4 11" id="KW-0240">DNA-directed RNA polymerase</keyword>
<evidence type="ECO:0000256" key="5">
    <source>
        <dbReference type="ARBA" id="ARBA00022679"/>
    </source>
</evidence>
<feature type="domain" description="DNA-directed RNA polymerase RpoA/D/Rpb3-type" evidence="12">
    <location>
        <begin position="20"/>
        <end position="228"/>
    </location>
</feature>
<dbReference type="SUPFAM" id="SSF56553">
    <property type="entry name" value="Insert subdomain of RNA polymerase alpha subunit"/>
    <property type="match status" value="1"/>
</dbReference>
<evidence type="ECO:0000256" key="11">
    <source>
        <dbReference type="HAMAP-Rule" id="MF_00059"/>
    </source>
</evidence>
<dbReference type="EC" id="2.7.7.6" evidence="2 11"/>
<dbReference type="GO" id="GO:0000428">
    <property type="term" value="C:DNA-directed RNA polymerase complex"/>
    <property type="evidence" value="ECO:0007669"/>
    <property type="project" value="UniProtKB-KW"/>
</dbReference>
<dbReference type="GO" id="GO:0046983">
    <property type="term" value="F:protein dimerization activity"/>
    <property type="evidence" value="ECO:0007669"/>
    <property type="project" value="InterPro"/>
</dbReference>
<evidence type="ECO:0000256" key="10">
    <source>
        <dbReference type="ARBA" id="ARBA00048552"/>
    </source>
</evidence>
<evidence type="ECO:0000313" key="14">
    <source>
        <dbReference type="Proteomes" id="UP000178684"/>
    </source>
</evidence>
<comment type="caution">
    <text evidence="13">The sequence shown here is derived from an EMBL/GenBank/DDBJ whole genome shotgun (WGS) entry which is preliminary data.</text>
</comment>
<evidence type="ECO:0000256" key="1">
    <source>
        <dbReference type="ARBA" id="ARBA00007123"/>
    </source>
</evidence>
<dbReference type="InterPro" id="IPR011260">
    <property type="entry name" value="RNAP_asu_C"/>
</dbReference>
<dbReference type="FunFam" id="2.170.120.12:FF:000001">
    <property type="entry name" value="DNA-directed RNA polymerase subunit alpha"/>
    <property type="match status" value="1"/>
</dbReference>
<dbReference type="Pfam" id="PF03118">
    <property type="entry name" value="RNA_pol_A_CTD"/>
    <property type="match status" value="1"/>
</dbReference>
<comment type="function">
    <text evidence="11">DNA-dependent RNA polymerase catalyzes the transcription of DNA into RNA using the four ribonucleoside triphosphates as substrates.</text>
</comment>
<keyword evidence="7 11" id="KW-0804">Transcription</keyword>